<dbReference type="AlphaFoldDB" id="A0A918QEP3"/>
<accession>A0A918QEP3</accession>
<evidence type="ECO:0000313" key="2">
    <source>
        <dbReference type="Proteomes" id="UP000630936"/>
    </source>
</evidence>
<protein>
    <submittedName>
        <fullName evidence="1">Uncharacterized protein</fullName>
    </submittedName>
</protein>
<comment type="caution">
    <text evidence="1">The sequence shown here is derived from an EMBL/GenBank/DDBJ whole genome shotgun (WGS) entry which is preliminary data.</text>
</comment>
<dbReference type="Pfam" id="PF19771">
    <property type="entry name" value="DUF6257"/>
    <property type="match status" value="1"/>
</dbReference>
<reference evidence="1" key="1">
    <citation type="journal article" date="2014" name="Int. J. Syst. Evol. Microbiol.">
        <title>Complete genome sequence of Corynebacterium casei LMG S-19264T (=DSM 44701T), isolated from a smear-ripened cheese.</title>
        <authorList>
            <consortium name="US DOE Joint Genome Institute (JGI-PGF)"/>
            <person name="Walter F."/>
            <person name="Albersmeier A."/>
            <person name="Kalinowski J."/>
            <person name="Ruckert C."/>
        </authorList>
    </citation>
    <scope>NUCLEOTIDE SEQUENCE</scope>
    <source>
        <strain evidence="1">JCM 4988</strain>
    </source>
</reference>
<dbReference type="InterPro" id="IPR046224">
    <property type="entry name" value="DUF6257"/>
</dbReference>
<gene>
    <name evidence="1" type="ORF">GCM10010387_43730</name>
</gene>
<organism evidence="1 2">
    <name type="scientific">Streptomyces inusitatus</name>
    <dbReference type="NCBI Taxonomy" id="68221"/>
    <lineage>
        <taxon>Bacteria</taxon>
        <taxon>Bacillati</taxon>
        <taxon>Actinomycetota</taxon>
        <taxon>Actinomycetes</taxon>
        <taxon>Kitasatosporales</taxon>
        <taxon>Streptomycetaceae</taxon>
        <taxon>Streptomyces</taxon>
    </lineage>
</organism>
<keyword evidence="2" id="KW-1185">Reference proteome</keyword>
<dbReference type="RefSeq" id="WP_229869260.1">
    <property type="nucleotide sequence ID" value="NZ_BMWG01000015.1"/>
</dbReference>
<reference evidence="1" key="2">
    <citation type="submission" date="2020-09" db="EMBL/GenBank/DDBJ databases">
        <authorList>
            <person name="Sun Q."/>
            <person name="Ohkuma M."/>
        </authorList>
    </citation>
    <scope>NUCLEOTIDE SEQUENCE</scope>
    <source>
        <strain evidence="1">JCM 4988</strain>
    </source>
</reference>
<proteinExistence type="predicted"/>
<dbReference type="Proteomes" id="UP000630936">
    <property type="component" value="Unassembled WGS sequence"/>
</dbReference>
<sequence>MDHRRRFTPEPHPDEPALTIAEKTKVAVLIARMAKRGLAAQNSPTGDVHQADLKRKVERILDGARRREKRAAGKTGRK</sequence>
<dbReference type="EMBL" id="BMWG01000015">
    <property type="protein sequence ID" value="GGZ44690.1"/>
    <property type="molecule type" value="Genomic_DNA"/>
</dbReference>
<evidence type="ECO:0000313" key="1">
    <source>
        <dbReference type="EMBL" id="GGZ44690.1"/>
    </source>
</evidence>
<name>A0A918QEP3_9ACTN</name>